<dbReference type="GO" id="GO:0071897">
    <property type="term" value="P:DNA biosynthetic process"/>
    <property type="evidence" value="ECO:0007669"/>
    <property type="project" value="UniProtKB-ARBA"/>
</dbReference>
<feature type="region of interest" description="Disordered" evidence="1">
    <location>
        <begin position="1"/>
        <end position="41"/>
    </location>
</feature>
<dbReference type="Pfam" id="PF00078">
    <property type="entry name" value="RVT_1"/>
    <property type="match status" value="1"/>
</dbReference>
<organism evidence="3 4">
    <name type="scientific">Caerostris extrusa</name>
    <name type="common">Bark spider</name>
    <name type="synonym">Caerostris bankana</name>
    <dbReference type="NCBI Taxonomy" id="172846"/>
    <lineage>
        <taxon>Eukaryota</taxon>
        <taxon>Metazoa</taxon>
        <taxon>Ecdysozoa</taxon>
        <taxon>Arthropoda</taxon>
        <taxon>Chelicerata</taxon>
        <taxon>Arachnida</taxon>
        <taxon>Araneae</taxon>
        <taxon>Araneomorphae</taxon>
        <taxon>Entelegynae</taxon>
        <taxon>Araneoidea</taxon>
        <taxon>Araneidae</taxon>
        <taxon>Caerostris</taxon>
    </lineage>
</organism>
<sequence>MKSEALSKLPAFALPPSRRRKRARKARPTASPVSDEDTVHVSDVSQILAPPADADSGIDSQQPVNDFEDEPLHHFKQIFADLLECEATADGVHLLSETFAQIVTEARSGKPSGDQGVPERAMLDSTPVIEEYFGEVWRESSSDSQFFLAEHPERDEVLGTLLSVSEVTSAFKSCENTAPGPDRITYNHWRSLDPRATLLTHVFNCCIHLRAIPLSWKESTTILLPKSGDVTCPTNWRPIALGNTAYKLFMKCLAARLQAWCTKHDVLSPSQKGFTPFDGVMEHNFVLQRRIEKARATKSSICLAFLDISNAFGSLPHSAIRDCLAAIGVGDTFLDLLVAAYSNCTTNILSNDASTAAISIKCGVKQGCPLSVLLADTPQQLQDNIDLVFRSLSQLSLFLNPSKCKSIHICGSPPTGVRSSTFYINEVPISRLQEFDFTKFLGKPVGFNACPNYASINDLSQLGMSIMCSALAPWQRIDALKAFFFPLHAIRHEDSTI</sequence>
<evidence type="ECO:0000259" key="2">
    <source>
        <dbReference type="Pfam" id="PF00078"/>
    </source>
</evidence>
<dbReference type="InterPro" id="IPR043502">
    <property type="entry name" value="DNA/RNA_pol_sf"/>
</dbReference>
<dbReference type="PANTHER" id="PTHR19446">
    <property type="entry name" value="REVERSE TRANSCRIPTASES"/>
    <property type="match status" value="1"/>
</dbReference>
<evidence type="ECO:0000313" key="3">
    <source>
        <dbReference type="EMBL" id="GIY89588.1"/>
    </source>
</evidence>
<dbReference type="CDD" id="cd01650">
    <property type="entry name" value="RT_nLTR_like"/>
    <property type="match status" value="1"/>
</dbReference>
<dbReference type="InterPro" id="IPR000477">
    <property type="entry name" value="RT_dom"/>
</dbReference>
<comment type="caution">
    <text evidence="3">The sequence shown here is derived from an EMBL/GenBank/DDBJ whole genome shotgun (WGS) entry which is preliminary data.</text>
</comment>
<dbReference type="SUPFAM" id="SSF56672">
    <property type="entry name" value="DNA/RNA polymerases"/>
    <property type="match status" value="1"/>
</dbReference>
<dbReference type="EMBL" id="BPLR01017226">
    <property type="protein sequence ID" value="GIY89588.1"/>
    <property type="molecule type" value="Genomic_DNA"/>
</dbReference>
<dbReference type="Proteomes" id="UP001054945">
    <property type="component" value="Unassembled WGS sequence"/>
</dbReference>
<name>A0AAV4X4R9_CAEEX</name>
<keyword evidence="4" id="KW-1185">Reference proteome</keyword>
<dbReference type="AlphaFoldDB" id="A0AAV4X4R9"/>
<evidence type="ECO:0000313" key="4">
    <source>
        <dbReference type="Proteomes" id="UP001054945"/>
    </source>
</evidence>
<feature type="compositionally biased region" description="Basic residues" evidence="1">
    <location>
        <begin position="17"/>
        <end position="27"/>
    </location>
</feature>
<evidence type="ECO:0000256" key="1">
    <source>
        <dbReference type="SAM" id="MobiDB-lite"/>
    </source>
</evidence>
<proteinExistence type="predicted"/>
<accession>A0AAV4X4R9</accession>
<protein>
    <submittedName>
        <fullName evidence="3">Retrovirus-related Pol polyprotein from type-1 retrotransposable element R2</fullName>
    </submittedName>
</protein>
<gene>
    <name evidence="3" type="primary">PO21_24</name>
    <name evidence="3" type="ORF">CEXT_103211</name>
</gene>
<feature type="domain" description="Reverse transcriptase" evidence="2">
    <location>
        <begin position="225"/>
        <end position="375"/>
    </location>
</feature>
<reference evidence="3 4" key="1">
    <citation type="submission" date="2021-06" db="EMBL/GenBank/DDBJ databases">
        <title>Caerostris extrusa draft genome.</title>
        <authorList>
            <person name="Kono N."/>
            <person name="Arakawa K."/>
        </authorList>
    </citation>
    <scope>NUCLEOTIDE SEQUENCE [LARGE SCALE GENOMIC DNA]</scope>
</reference>